<organism evidence="2">
    <name type="scientific">marine metagenome</name>
    <dbReference type="NCBI Taxonomy" id="408172"/>
    <lineage>
        <taxon>unclassified sequences</taxon>
        <taxon>metagenomes</taxon>
        <taxon>ecological metagenomes</taxon>
    </lineage>
</organism>
<dbReference type="GO" id="GO:0070987">
    <property type="term" value="P:error-free translesion synthesis"/>
    <property type="evidence" value="ECO:0007669"/>
    <property type="project" value="TreeGrafter"/>
</dbReference>
<gene>
    <name evidence="2" type="ORF">METZ01_LOCUS210982</name>
</gene>
<feature type="domain" description="ApaG" evidence="1">
    <location>
        <begin position="4"/>
        <end position="128"/>
    </location>
</feature>
<name>A0A382F527_9ZZZZ</name>
<evidence type="ECO:0000259" key="1">
    <source>
        <dbReference type="PROSITE" id="PS51087"/>
    </source>
</evidence>
<protein>
    <recommendedName>
        <fullName evidence="1">ApaG domain-containing protein</fullName>
    </recommendedName>
</protein>
<dbReference type="PROSITE" id="PS51087">
    <property type="entry name" value="APAG"/>
    <property type="match status" value="1"/>
</dbReference>
<dbReference type="InterPro" id="IPR036767">
    <property type="entry name" value="ApaG_sf"/>
</dbReference>
<dbReference type="NCBIfam" id="NF003967">
    <property type="entry name" value="PRK05461.1"/>
    <property type="match status" value="1"/>
</dbReference>
<dbReference type="PANTHER" id="PTHR14289:SF16">
    <property type="entry name" value="POLYMERASE DELTA-INTERACTING PROTEIN 2"/>
    <property type="match status" value="1"/>
</dbReference>
<reference evidence="2" key="1">
    <citation type="submission" date="2018-05" db="EMBL/GenBank/DDBJ databases">
        <authorList>
            <person name="Lanie J.A."/>
            <person name="Ng W.-L."/>
            <person name="Kazmierczak K.M."/>
            <person name="Andrzejewski T.M."/>
            <person name="Davidsen T.M."/>
            <person name="Wayne K.J."/>
            <person name="Tettelin H."/>
            <person name="Glass J.I."/>
            <person name="Rusch D."/>
            <person name="Podicherti R."/>
            <person name="Tsui H.-C.T."/>
            <person name="Winkler M.E."/>
        </authorList>
    </citation>
    <scope>NUCLEOTIDE SEQUENCE</scope>
</reference>
<evidence type="ECO:0000313" key="2">
    <source>
        <dbReference type="EMBL" id="SVB58128.1"/>
    </source>
</evidence>
<dbReference type="EMBL" id="UINC01048061">
    <property type="protein sequence ID" value="SVB58128.1"/>
    <property type="molecule type" value="Genomic_DNA"/>
</dbReference>
<dbReference type="PANTHER" id="PTHR14289">
    <property type="entry name" value="F-BOX ONLY PROTEIN 3"/>
    <property type="match status" value="1"/>
</dbReference>
<sequence length="137" mass="15361">MSYEEITKGIRISVRPDFSVLHSDPGQNKFVFTYSVEMENQSEESVQLLFRHWLIHDSDGEDSEVDGEGVVGEQPTLDPGYSHHYQSFCVLSSPLGFMEGYYTFVDSEGREFKVTVPRFDLRAPWAGDGGGLSGTVN</sequence>
<proteinExistence type="predicted"/>
<accession>A0A382F527</accession>
<dbReference type="Pfam" id="PF04379">
    <property type="entry name" value="DUF525"/>
    <property type="match status" value="1"/>
</dbReference>
<dbReference type="SUPFAM" id="SSF110069">
    <property type="entry name" value="ApaG-like"/>
    <property type="match status" value="1"/>
</dbReference>
<dbReference type="AlphaFoldDB" id="A0A382F527"/>
<dbReference type="InterPro" id="IPR007474">
    <property type="entry name" value="ApaG_domain"/>
</dbReference>
<dbReference type="Gene3D" id="2.60.40.1470">
    <property type="entry name" value="ApaG domain"/>
    <property type="match status" value="1"/>
</dbReference>